<feature type="compositionally biased region" description="Basic and acidic residues" evidence="7">
    <location>
        <begin position="658"/>
        <end position="675"/>
    </location>
</feature>
<evidence type="ECO:0000256" key="5">
    <source>
        <dbReference type="ARBA" id="ARBA00023054"/>
    </source>
</evidence>
<evidence type="ECO:0000256" key="6">
    <source>
        <dbReference type="ARBA" id="ARBA00023212"/>
    </source>
</evidence>
<dbReference type="GO" id="GO:0005874">
    <property type="term" value="C:microtubule"/>
    <property type="evidence" value="ECO:0007669"/>
    <property type="project" value="UniProtKB-KW"/>
</dbReference>
<sequence>MAFSSSTTSTSTLTARLQPPPSRSLRRPSATASTPNLNSAYAAQTPSAHVPTSNIRVAPTALARKTSLATLTTSSLASIPDASESYALNSVLTDAQRNMAPATPGRLATPAGGGPVSVGDVVEVPGNMMGTVRFVGSVQGKNGVFAGVELLEDFAARGKNNGDVDGISYFSTVVPGAGIFLPVAKAVRRDSPGRPSYGSIPQTPTTREGFKHSNQNNPSFTPPTPGLPKLFSASVGPGARAPSPQGKRPPRTSLPRPDSPVRRQQLTPGPRPSIATPAKTPARYGSPTNRFAQSVRGTAGDPAKKGSKLDRMPNLGPRSASALGSASGMDDDSTPTGRPPANGNFGSVSSLNSKMRPPSRNNVNNMANEEELERLRAQLEERDRQFREQAANLSEMEQSLTELQTLMESSESMSGQKGELDDKDSRQLKAIIREKNEKIAMLTAEFDAHRADFRSTIDTLEMASTETERVYEKRIEELMGELRELESRNLDVDSVANQLKQLEELVQELEEGLEDARRGEAEARGEVEFLRGEVERTRTELRREREKAGSPSHGGSGDSAALKELEQKEDEIRGLKAIIHSLSRDSIPSAEDRTPTQGRGSFIMNGDSVENKIARDNLERQVAELQSLLEKKSGREEELERELDAFRNGNANGNSNGNHRDSARNHRSSLRDSRDTVILSRAQEARSPEAVHKRTGILDSMPESDSYSTATENSTLWCEICETSGHDILTCTNMFGSEVAAAAASKSSLNGRNGHNSLKDSAAAPAPLSHAKSKPVRPASPAIKIMPNPMESGPVAGKESGIMDPEKWCAVCERDGHDSVDCPFEDAF</sequence>
<feature type="compositionally biased region" description="Polar residues" evidence="7">
    <location>
        <begin position="199"/>
        <end position="219"/>
    </location>
</feature>
<feature type="compositionally biased region" description="Polar residues" evidence="7">
    <location>
        <begin position="286"/>
        <end position="296"/>
    </location>
</feature>
<dbReference type="Pfam" id="PF01302">
    <property type="entry name" value="CAP_GLY"/>
    <property type="match status" value="1"/>
</dbReference>
<dbReference type="SUPFAM" id="SSF74924">
    <property type="entry name" value="Cap-Gly domain"/>
    <property type="match status" value="1"/>
</dbReference>
<name>A0AA39L9I6_SARSR</name>
<dbReference type="PROSITE" id="PS50245">
    <property type="entry name" value="CAP_GLY_2"/>
    <property type="match status" value="1"/>
</dbReference>
<evidence type="ECO:0000313" key="10">
    <source>
        <dbReference type="Proteomes" id="UP001175261"/>
    </source>
</evidence>
<feature type="region of interest" description="Disordered" evidence="7">
    <location>
        <begin position="748"/>
        <end position="800"/>
    </location>
</feature>
<accession>A0AA39L9I6</accession>
<dbReference type="Proteomes" id="UP001175261">
    <property type="component" value="Unassembled WGS sequence"/>
</dbReference>
<keyword evidence="10" id="KW-1185">Reference proteome</keyword>
<evidence type="ECO:0000256" key="4">
    <source>
        <dbReference type="ARBA" id="ARBA00022737"/>
    </source>
</evidence>
<dbReference type="AlphaFoldDB" id="A0AA39L9I6"/>
<gene>
    <name evidence="9" type="ORF">NLU13_3216</name>
</gene>
<protein>
    <recommendedName>
        <fullName evidence="8">CAP-Gly domain-containing protein</fullName>
    </recommendedName>
</protein>
<dbReference type="InterPro" id="IPR036859">
    <property type="entry name" value="CAP-Gly_dom_sf"/>
</dbReference>
<feature type="region of interest" description="Disordered" evidence="7">
    <location>
        <begin position="538"/>
        <end position="560"/>
    </location>
</feature>
<comment type="caution">
    <text evidence="9">The sequence shown here is derived from an EMBL/GenBank/DDBJ whole genome shotgun (WGS) entry which is preliminary data.</text>
</comment>
<dbReference type="Pfam" id="PF16641">
    <property type="entry name" value="CLIP1_ZNF"/>
    <property type="match status" value="1"/>
</dbReference>
<keyword evidence="2" id="KW-0963">Cytoplasm</keyword>
<evidence type="ECO:0000256" key="3">
    <source>
        <dbReference type="ARBA" id="ARBA00022701"/>
    </source>
</evidence>
<keyword evidence="5" id="KW-0175">Coiled coil</keyword>
<dbReference type="PANTHER" id="PTHR18916:SF83">
    <property type="entry name" value="TIP ELONGATION PROTEIN 1"/>
    <property type="match status" value="1"/>
</dbReference>
<keyword evidence="3" id="KW-0493">Microtubule</keyword>
<feature type="compositionally biased region" description="Low complexity" evidence="7">
    <location>
        <begin position="648"/>
        <end position="657"/>
    </location>
</feature>
<feature type="domain" description="CAP-Gly" evidence="8">
    <location>
        <begin position="136"/>
        <end position="182"/>
    </location>
</feature>
<dbReference type="SMART" id="SM01052">
    <property type="entry name" value="CAP_GLY"/>
    <property type="match status" value="1"/>
</dbReference>
<keyword evidence="6" id="KW-0206">Cytoskeleton</keyword>
<evidence type="ECO:0000313" key="9">
    <source>
        <dbReference type="EMBL" id="KAK0389641.1"/>
    </source>
</evidence>
<organism evidence="9 10">
    <name type="scientific">Sarocladium strictum</name>
    <name type="common">Black bundle disease fungus</name>
    <name type="synonym">Acremonium strictum</name>
    <dbReference type="NCBI Taxonomy" id="5046"/>
    <lineage>
        <taxon>Eukaryota</taxon>
        <taxon>Fungi</taxon>
        <taxon>Dikarya</taxon>
        <taxon>Ascomycota</taxon>
        <taxon>Pezizomycotina</taxon>
        <taxon>Sordariomycetes</taxon>
        <taxon>Hypocreomycetidae</taxon>
        <taxon>Hypocreales</taxon>
        <taxon>Sarocladiaceae</taxon>
        <taxon>Sarocladium</taxon>
    </lineage>
</organism>
<feature type="region of interest" description="Disordered" evidence="7">
    <location>
        <begin position="190"/>
        <end position="367"/>
    </location>
</feature>
<dbReference type="EMBL" id="JAPDFR010000002">
    <property type="protein sequence ID" value="KAK0389641.1"/>
    <property type="molecule type" value="Genomic_DNA"/>
</dbReference>
<feature type="region of interest" description="Disordered" evidence="7">
    <location>
        <begin position="646"/>
        <end position="708"/>
    </location>
</feature>
<feature type="compositionally biased region" description="Low complexity" evidence="7">
    <location>
        <begin position="1"/>
        <end position="17"/>
    </location>
</feature>
<feature type="compositionally biased region" description="Basic and acidic residues" evidence="7">
    <location>
        <begin position="302"/>
        <end position="311"/>
    </location>
</feature>
<feature type="compositionally biased region" description="Polar residues" evidence="7">
    <location>
        <begin position="344"/>
        <end position="367"/>
    </location>
</feature>
<comment type="subcellular location">
    <subcellularLocation>
        <location evidence="1">Cytoplasm</location>
        <location evidence="1">Cytoskeleton</location>
    </subcellularLocation>
</comment>
<dbReference type="InterPro" id="IPR000938">
    <property type="entry name" value="CAP-Gly_domain"/>
</dbReference>
<feature type="region of interest" description="Disordered" evidence="7">
    <location>
        <begin position="1"/>
        <end position="37"/>
    </location>
</feature>
<feature type="compositionally biased region" description="Basic and acidic residues" evidence="7">
    <location>
        <begin position="538"/>
        <end position="548"/>
    </location>
</feature>
<dbReference type="PANTHER" id="PTHR18916">
    <property type="entry name" value="DYNACTIN 1-RELATED MICROTUBULE-BINDING"/>
    <property type="match status" value="1"/>
</dbReference>
<evidence type="ECO:0000259" key="8">
    <source>
        <dbReference type="PROSITE" id="PS50245"/>
    </source>
</evidence>
<feature type="compositionally biased region" description="Basic and acidic residues" evidence="7">
    <location>
        <begin position="683"/>
        <end position="692"/>
    </location>
</feature>
<dbReference type="Gene3D" id="2.30.30.190">
    <property type="entry name" value="CAP Gly-rich-like domain"/>
    <property type="match status" value="1"/>
</dbReference>
<evidence type="ECO:0000256" key="2">
    <source>
        <dbReference type="ARBA" id="ARBA00022490"/>
    </source>
</evidence>
<evidence type="ECO:0000256" key="7">
    <source>
        <dbReference type="SAM" id="MobiDB-lite"/>
    </source>
</evidence>
<keyword evidence="4" id="KW-0677">Repeat</keyword>
<proteinExistence type="predicted"/>
<evidence type="ECO:0000256" key="1">
    <source>
        <dbReference type="ARBA" id="ARBA00004245"/>
    </source>
</evidence>
<dbReference type="InterPro" id="IPR032108">
    <property type="entry name" value="CLIP1_ZNF"/>
</dbReference>
<reference evidence="9" key="1">
    <citation type="submission" date="2022-10" db="EMBL/GenBank/DDBJ databases">
        <title>Determination and structural analysis of whole genome sequence of Sarocladium strictum F4-1.</title>
        <authorList>
            <person name="Hu L."/>
            <person name="Jiang Y."/>
        </authorList>
    </citation>
    <scope>NUCLEOTIDE SEQUENCE</scope>
    <source>
        <strain evidence="9">F4-1</strain>
    </source>
</reference>